<evidence type="ECO:0000256" key="3">
    <source>
        <dbReference type="ARBA" id="ARBA00021315"/>
    </source>
</evidence>
<keyword evidence="10" id="KW-0175">Coiled coil</keyword>
<evidence type="ECO:0000256" key="4">
    <source>
        <dbReference type="ARBA" id="ARBA00022741"/>
    </source>
</evidence>
<dbReference type="Pfam" id="PF02463">
    <property type="entry name" value="SMC_N"/>
    <property type="match status" value="1"/>
</dbReference>
<reference evidence="12 13" key="1">
    <citation type="submission" date="2016-10" db="EMBL/GenBank/DDBJ databases">
        <authorList>
            <person name="de Groot N.N."/>
        </authorList>
    </citation>
    <scope>NUCLEOTIDE SEQUENCE [LARGE SCALE GENOMIC DNA]</scope>
    <source>
        <strain evidence="12 13">AR40</strain>
    </source>
</reference>
<dbReference type="InterPro" id="IPR027417">
    <property type="entry name" value="P-loop_NTPase"/>
</dbReference>
<dbReference type="InterPro" id="IPR004604">
    <property type="entry name" value="DNA_recomb/repair_RecN"/>
</dbReference>
<feature type="domain" description="RecF/RecN/SMC N-terminal" evidence="11">
    <location>
        <begin position="6"/>
        <end position="503"/>
    </location>
</feature>
<accession>A0A1H9W861</accession>
<evidence type="ECO:0000256" key="8">
    <source>
        <dbReference type="ARBA" id="ARBA00033408"/>
    </source>
</evidence>
<dbReference type="NCBIfam" id="TIGR00634">
    <property type="entry name" value="recN"/>
    <property type="match status" value="1"/>
</dbReference>
<sequence>MLYSLHVKDLALIKEQEIEFGEGLNVLTGETGAGKSVLIGSVNLALGSKADKDLIRTGADYALVELTFFVDNEITKSRIKEMDLPIEEDGTVILSRKIMDGRSICKVGGENVTVRQLRLLGELLINIHGQNDNQTLLQNKKHLEILDSFAGDKVLEHKKKLKEVWSLHEKIKAKLEETDIDEATRKREQDLAMFELEEIQGADLKEGEDEELETRYRRMANSLKITEAAGEARQLLFGEEGESASDAISGALQRLIAVSAYDESVKEVTDQLGDIDNLMTDLGHSLSAYLSDLEFDDEEFKNTEDRLDLINHLKDKYGNSIGDILKYADEKQKQLDILSNLEEERERLHKELGACLEEAQKICGKISDIRKKNAKELASQMKQALIDLNFLDVQFRIDVIPDEEHITSSGYDEVVFMISTNPGEQLRPLSEIASGGELSRIMLALKTVFADQDDIASLIFDEIDTGISGVTAWKVSEKLGKLAASHQIICITHLPQIAAMYDRHFLIQKGLSDSRTITSISRLSDDESIDELGRMLGAGEVTDAVRQNAREMRNKALKTKA</sequence>
<dbReference type="EMBL" id="FOGJ01000028">
    <property type="protein sequence ID" value="SES30102.1"/>
    <property type="molecule type" value="Genomic_DNA"/>
</dbReference>
<evidence type="ECO:0000313" key="12">
    <source>
        <dbReference type="EMBL" id="SES30102.1"/>
    </source>
</evidence>
<dbReference type="GO" id="GO:0006281">
    <property type="term" value="P:DNA repair"/>
    <property type="evidence" value="ECO:0007669"/>
    <property type="project" value="UniProtKB-KW"/>
</dbReference>
<keyword evidence="4" id="KW-0547">Nucleotide-binding</keyword>
<dbReference type="PANTHER" id="PTHR11059:SF0">
    <property type="entry name" value="DNA REPAIR PROTEIN RECN"/>
    <property type="match status" value="1"/>
</dbReference>
<dbReference type="SUPFAM" id="SSF52540">
    <property type="entry name" value="P-loop containing nucleoside triphosphate hydrolases"/>
    <property type="match status" value="1"/>
</dbReference>
<evidence type="ECO:0000256" key="9">
    <source>
        <dbReference type="PIRNR" id="PIRNR003128"/>
    </source>
</evidence>
<gene>
    <name evidence="12" type="ORF">SAMN04487884_12810</name>
</gene>
<evidence type="ECO:0000259" key="11">
    <source>
        <dbReference type="Pfam" id="PF02463"/>
    </source>
</evidence>
<feature type="coiled-coil region" evidence="10">
    <location>
        <begin position="324"/>
        <end position="358"/>
    </location>
</feature>
<protein>
    <recommendedName>
        <fullName evidence="3 9">DNA repair protein RecN</fullName>
    </recommendedName>
    <alternativeName>
        <fullName evidence="8 9">Recombination protein N</fullName>
    </alternativeName>
</protein>
<comment type="similarity">
    <text evidence="2 9">Belongs to the RecN family.</text>
</comment>
<dbReference type="GO" id="GO:0043590">
    <property type="term" value="C:bacterial nucleoid"/>
    <property type="evidence" value="ECO:0007669"/>
    <property type="project" value="TreeGrafter"/>
</dbReference>
<dbReference type="Proteomes" id="UP000182584">
    <property type="component" value="Unassembled WGS sequence"/>
</dbReference>
<evidence type="ECO:0000313" key="13">
    <source>
        <dbReference type="Proteomes" id="UP000182584"/>
    </source>
</evidence>
<proteinExistence type="inferred from homology"/>
<dbReference type="GO" id="GO:0006310">
    <property type="term" value="P:DNA recombination"/>
    <property type="evidence" value="ECO:0007669"/>
    <property type="project" value="InterPro"/>
</dbReference>
<evidence type="ECO:0000256" key="7">
    <source>
        <dbReference type="ARBA" id="ARBA00023204"/>
    </source>
</evidence>
<dbReference type="FunFam" id="3.40.50.300:FF:000356">
    <property type="entry name" value="DNA repair protein RecN"/>
    <property type="match status" value="1"/>
</dbReference>
<evidence type="ECO:0000256" key="6">
    <source>
        <dbReference type="ARBA" id="ARBA00022840"/>
    </source>
</evidence>
<evidence type="ECO:0000256" key="5">
    <source>
        <dbReference type="ARBA" id="ARBA00022763"/>
    </source>
</evidence>
<dbReference type="GO" id="GO:0009432">
    <property type="term" value="P:SOS response"/>
    <property type="evidence" value="ECO:0007669"/>
    <property type="project" value="TreeGrafter"/>
</dbReference>
<keyword evidence="6" id="KW-0067">ATP-binding</keyword>
<dbReference type="InterPro" id="IPR003395">
    <property type="entry name" value="RecF/RecN/SMC_N"/>
</dbReference>
<keyword evidence="7 9" id="KW-0234">DNA repair</keyword>
<evidence type="ECO:0000256" key="10">
    <source>
        <dbReference type="SAM" id="Coils"/>
    </source>
</evidence>
<keyword evidence="5 9" id="KW-0227">DNA damage</keyword>
<dbReference type="PIRSF" id="PIRSF003128">
    <property type="entry name" value="RecN"/>
    <property type="match status" value="1"/>
</dbReference>
<dbReference type="CDD" id="cd03241">
    <property type="entry name" value="ABC_RecN"/>
    <property type="match status" value="2"/>
</dbReference>
<dbReference type="GO" id="GO:0005524">
    <property type="term" value="F:ATP binding"/>
    <property type="evidence" value="ECO:0007669"/>
    <property type="project" value="UniProtKB-KW"/>
</dbReference>
<evidence type="ECO:0000256" key="2">
    <source>
        <dbReference type="ARBA" id="ARBA00009441"/>
    </source>
</evidence>
<dbReference type="Gene3D" id="3.40.50.300">
    <property type="entry name" value="P-loop containing nucleotide triphosphate hydrolases"/>
    <property type="match status" value="2"/>
</dbReference>
<evidence type="ECO:0000256" key="1">
    <source>
        <dbReference type="ARBA" id="ARBA00003618"/>
    </source>
</evidence>
<dbReference type="PANTHER" id="PTHR11059">
    <property type="entry name" value="DNA REPAIR PROTEIN RECN"/>
    <property type="match status" value="1"/>
</dbReference>
<dbReference type="OrthoDB" id="9806954at2"/>
<dbReference type="AlphaFoldDB" id="A0A1H9W861"/>
<comment type="function">
    <text evidence="1 9">May be involved in recombinational repair of damaged DNA.</text>
</comment>
<name>A0A1H9W861_BUTFI</name>
<dbReference type="eggNOG" id="COG0497">
    <property type="taxonomic scope" value="Bacteria"/>
</dbReference>
<organism evidence="12 13">
    <name type="scientific">Butyrivibrio fibrisolvens</name>
    <dbReference type="NCBI Taxonomy" id="831"/>
    <lineage>
        <taxon>Bacteria</taxon>
        <taxon>Bacillati</taxon>
        <taxon>Bacillota</taxon>
        <taxon>Clostridia</taxon>
        <taxon>Lachnospirales</taxon>
        <taxon>Lachnospiraceae</taxon>
        <taxon>Butyrivibrio</taxon>
    </lineage>
</organism>
<dbReference type="RefSeq" id="WP_074758200.1">
    <property type="nucleotide sequence ID" value="NZ_FOGJ01000028.1"/>
</dbReference>